<name>A0A550BUE9_9AGAR</name>
<comment type="caution">
    <text evidence="1">The sequence shown here is derived from an EMBL/GenBank/DDBJ whole genome shotgun (WGS) entry which is preliminary data.</text>
</comment>
<gene>
    <name evidence="1" type="ORF">BD626DRAFT_259355</name>
</gene>
<evidence type="ECO:0000313" key="1">
    <source>
        <dbReference type="EMBL" id="TRM56178.1"/>
    </source>
</evidence>
<sequence>MHKDLLHLAMQSRSGKTAPSPHIKIVKTSSTQPPHRVRVRHRNLSIAEPRQHANLAHCHAESPPFVYYTALVEDCGRSASMLTTKCGRRGVPSLEQRVQLPDLPGAEASCYEVSRPRWSLSGDCSIRSFPGLRVPKSTTQMCTLEPHYRPSRV</sequence>
<proteinExistence type="predicted"/>
<keyword evidence="2" id="KW-1185">Reference proteome</keyword>
<protein>
    <submittedName>
        <fullName evidence="1">Uncharacterized protein</fullName>
    </submittedName>
</protein>
<dbReference type="Proteomes" id="UP000320762">
    <property type="component" value="Unassembled WGS sequence"/>
</dbReference>
<evidence type="ECO:0000313" key="2">
    <source>
        <dbReference type="Proteomes" id="UP000320762"/>
    </source>
</evidence>
<reference evidence="1 2" key="1">
    <citation type="journal article" date="2019" name="New Phytol.">
        <title>Comparative genomics reveals unique wood-decay strategies and fruiting body development in the Schizophyllaceae.</title>
        <authorList>
            <person name="Almasi E."/>
            <person name="Sahu N."/>
            <person name="Krizsan K."/>
            <person name="Balint B."/>
            <person name="Kovacs G.M."/>
            <person name="Kiss B."/>
            <person name="Cseklye J."/>
            <person name="Drula E."/>
            <person name="Henrissat B."/>
            <person name="Nagy I."/>
            <person name="Chovatia M."/>
            <person name="Adam C."/>
            <person name="LaButti K."/>
            <person name="Lipzen A."/>
            <person name="Riley R."/>
            <person name="Grigoriev I.V."/>
            <person name="Nagy L.G."/>
        </authorList>
    </citation>
    <scope>NUCLEOTIDE SEQUENCE [LARGE SCALE GENOMIC DNA]</scope>
    <source>
        <strain evidence="1 2">NL-1724</strain>
    </source>
</reference>
<organism evidence="1 2">
    <name type="scientific">Schizophyllum amplum</name>
    <dbReference type="NCBI Taxonomy" id="97359"/>
    <lineage>
        <taxon>Eukaryota</taxon>
        <taxon>Fungi</taxon>
        <taxon>Dikarya</taxon>
        <taxon>Basidiomycota</taxon>
        <taxon>Agaricomycotina</taxon>
        <taxon>Agaricomycetes</taxon>
        <taxon>Agaricomycetidae</taxon>
        <taxon>Agaricales</taxon>
        <taxon>Schizophyllaceae</taxon>
        <taxon>Schizophyllum</taxon>
    </lineage>
</organism>
<accession>A0A550BUE9</accession>
<dbReference type="AlphaFoldDB" id="A0A550BUE9"/>
<dbReference type="EMBL" id="VDMD01000078">
    <property type="protein sequence ID" value="TRM56178.1"/>
    <property type="molecule type" value="Genomic_DNA"/>
</dbReference>